<sequence>MTQSRDARWAAGAIKLGAVLVAGGLVLSGCASAAPASEPTSDTPAAQVGGLDPQPLAERTTITVNTAARVESFSPLFLAFDKGEFEKENLDIQFTELAGADALPGLGQNQIQVIATPPSGAVFNAISEGIDMRAVMPCYLENEDRWWVRKEFADKGADALKGQAVANTTGPSGSSILGLDTYLQEEGVEVKEVTVERFPPADVPQALIQGAVAAAYVPEPGARIVEESGLAVAVDTMPKNGGSSQCTYLFGPDLLDERPEVGQAFIRAVARTMRDYLSGDYKSDPQTVKDLAAALKRTEDEIKATPSLTFDPEAAFDPGLYTRLQGLWMEIGGILSYEEPLEVSDMIDERFVDALQN</sequence>
<comment type="similarity">
    <text evidence="2">Belongs to the bacterial solute-binding protein SsuA/TauA family.</text>
</comment>
<gene>
    <name evidence="7" type="ORF">BJ991_001672</name>
</gene>
<evidence type="ECO:0000313" key="8">
    <source>
        <dbReference type="Proteomes" id="UP000576969"/>
    </source>
</evidence>
<dbReference type="Gene3D" id="3.40.190.10">
    <property type="entry name" value="Periplasmic binding protein-like II"/>
    <property type="match status" value="2"/>
</dbReference>
<dbReference type="PROSITE" id="PS51257">
    <property type="entry name" value="PROKAR_LIPOPROTEIN"/>
    <property type="match status" value="1"/>
</dbReference>
<dbReference type="AlphaFoldDB" id="A0A7Y9KLE0"/>
<accession>A0A7Y9KLE0</accession>
<evidence type="ECO:0000256" key="4">
    <source>
        <dbReference type="SAM" id="MobiDB-lite"/>
    </source>
</evidence>
<dbReference type="InterPro" id="IPR015168">
    <property type="entry name" value="SsuA/THI5"/>
</dbReference>
<feature type="signal peptide" evidence="5">
    <location>
        <begin position="1"/>
        <end position="33"/>
    </location>
</feature>
<dbReference type="RefSeq" id="WP_179489122.1">
    <property type="nucleotide sequence ID" value="NZ_JACCBV010000001.1"/>
</dbReference>
<comment type="caution">
    <text evidence="7">The sequence shown here is derived from an EMBL/GenBank/DDBJ whole genome shotgun (WGS) entry which is preliminary data.</text>
</comment>
<evidence type="ECO:0000256" key="5">
    <source>
        <dbReference type="SAM" id="SignalP"/>
    </source>
</evidence>
<comment type="subcellular location">
    <subcellularLocation>
        <location evidence="1">Periplasm</location>
    </subcellularLocation>
</comment>
<evidence type="ECO:0000259" key="6">
    <source>
        <dbReference type="Pfam" id="PF09084"/>
    </source>
</evidence>
<dbReference type="PANTHER" id="PTHR30024">
    <property type="entry name" value="ALIPHATIC SULFONATES-BINDING PROTEIN-RELATED"/>
    <property type="match status" value="1"/>
</dbReference>
<name>A0A7Y9KLE0_9MICO</name>
<evidence type="ECO:0000256" key="3">
    <source>
        <dbReference type="ARBA" id="ARBA00022729"/>
    </source>
</evidence>
<dbReference type="PANTHER" id="PTHR30024:SF47">
    <property type="entry name" value="TAURINE-BINDING PERIPLASMIC PROTEIN"/>
    <property type="match status" value="1"/>
</dbReference>
<protein>
    <submittedName>
        <fullName evidence="7">ABC-type nitrate/sulfonate/bicarbonate transport system substrate-binding protein</fullName>
    </submittedName>
</protein>
<evidence type="ECO:0000256" key="1">
    <source>
        <dbReference type="ARBA" id="ARBA00004418"/>
    </source>
</evidence>
<feature type="region of interest" description="Disordered" evidence="4">
    <location>
        <begin position="33"/>
        <end position="53"/>
    </location>
</feature>
<feature type="domain" description="SsuA/THI5-like" evidence="6">
    <location>
        <begin position="73"/>
        <end position="275"/>
    </location>
</feature>
<dbReference type="GO" id="GO:0042597">
    <property type="term" value="C:periplasmic space"/>
    <property type="evidence" value="ECO:0007669"/>
    <property type="project" value="UniProtKB-SubCell"/>
</dbReference>
<dbReference type="EMBL" id="JACCBV010000001">
    <property type="protein sequence ID" value="NYE19644.1"/>
    <property type="molecule type" value="Genomic_DNA"/>
</dbReference>
<reference evidence="7 8" key="1">
    <citation type="submission" date="2020-07" db="EMBL/GenBank/DDBJ databases">
        <title>Sequencing the genomes of 1000 actinobacteria strains.</title>
        <authorList>
            <person name="Klenk H.-P."/>
        </authorList>
    </citation>
    <scope>NUCLEOTIDE SEQUENCE [LARGE SCALE GENOMIC DNA]</scope>
    <source>
        <strain evidence="7 8">DSM 24662</strain>
    </source>
</reference>
<feature type="chain" id="PRO_5030998618" evidence="5">
    <location>
        <begin position="34"/>
        <end position="357"/>
    </location>
</feature>
<dbReference type="Pfam" id="PF09084">
    <property type="entry name" value="NMT1"/>
    <property type="match status" value="1"/>
</dbReference>
<proteinExistence type="inferred from homology"/>
<keyword evidence="3 5" id="KW-0732">Signal</keyword>
<evidence type="ECO:0000313" key="7">
    <source>
        <dbReference type="EMBL" id="NYE19644.1"/>
    </source>
</evidence>
<evidence type="ECO:0000256" key="2">
    <source>
        <dbReference type="ARBA" id="ARBA00010742"/>
    </source>
</evidence>
<organism evidence="7 8">
    <name type="scientific">Microbacterium immunditiarum</name>
    <dbReference type="NCBI Taxonomy" id="337480"/>
    <lineage>
        <taxon>Bacteria</taxon>
        <taxon>Bacillati</taxon>
        <taxon>Actinomycetota</taxon>
        <taxon>Actinomycetes</taxon>
        <taxon>Micrococcales</taxon>
        <taxon>Microbacteriaceae</taxon>
        <taxon>Microbacterium</taxon>
    </lineage>
</organism>
<dbReference type="SUPFAM" id="SSF53850">
    <property type="entry name" value="Periplasmic binding protein-like II"/>
    <property type="match status" value="1"/>
</dbReference>
<dbReference type="Proteomes" id="UP000576969">
    <property type="component" value="Unassembled WGS sequence"/>
</dbReference>
<keyword evidence="8" id="KW-1185">Reference proteome</keyword>